<dbReference type="SUPFAM" id="SSF52402">
    <property type="entry name" value="Adenine nucleotide alpha hydrolases-like"/>
    <property type="match status" value="1"/>
</dbReference>
<organism evidence="12 13">
    <name type="scientific">Aerophobetes bacterium</name>
    <dbReference type="NCBI Taxonomy" id="2030807"/>
    <lineage>
        <taxon>Bacteria</taxon>
        <taxon>Candidatus Aerophobota</taxon>
    </lineage>
</organism>
<dbReference type="GO" id="GO:0005829">
    <property type="term" value="C:cytosol"/>
    <property type="evidence" value="ECO:0007669"/>
    <property type="project" value="TreeGrafter"/>
</dbReference>
<dbReference type="EMBL" id="SOIJ01000011">
    <property type="protein sequence ID" value="TET94370.1"/>
    <property type="molecule type" value="Genomic_DNA"/>
</dbReference>
<dbReference type="GO" id="GO:0005524">
    <property type="term" value="F:ATP binding"/>
    <property type="evidence" value="ECO:0007669"/>
    <property type="project" value="UniProtKB-UniRule"/>
</dbReference>
<evidence type="ECO:0000256" key="1">
    <source>
        <dbReference type="ARBA" id="ARBA00002332"/>
    </source>
</evidence>
<dbReference type="FunFam" id="3.40.50.880:FF:000001">
    <property type="entry name" value="GMP synthase [glutamine-hydrolyzing]"/>
    <property type="match status" value="1"/>
</dbReference>
<dbReference type="InterPro" id="IPR022310">
    <property type="entry name" value="NAD/GMP_synthase"/>
</dbReference>
<sequence>MPDKLFGEMIAILDFGSQYNQLIARRVRESKVYCEFFPFNITPSRLVNLNPKGIILSGGPASVAQKGAPFPHGKILELGIPVLGICYGMQLLAWLLGGEVAPAKKREYGKSELLVGEDEDLFYGLKSPLIAWMSHGDRVAKLPSGFEVIARTENCPVASMRDKKRRFYGVQFHPEVAHTPQGKKMIENFLFKICECSPQWTMSSFVDYSLERIRNKVGNQKVICGLSGGVDSSVTAVLIDRAIGDRLGCVFVNNGLLRQGEVEEVINTFTRHFHLNLHYVEAEERFLSKLAGISDPERKRKIIGEEFIGVFGEEARKMGKVEFLAQGTLYPDVIESRSAKGGPSATIKSHHNVGGLPSDLHFKLLEPLKDLFKDEVRILAKQLGLPEKILNRQPFPGPGLAVRIMGEVTRPRLQILREADIIVAAEMQKYEKFPEIWQSFALLLPIKSVGVMGDERTYEYTVALRIVTSLDGMTADWARVPYDLLERISHRIINEVKGVNRVVYDISSKPPSTIEWE</sequence>
<evidence type="ECO:0000313" key="12">
    <source>
        <dbReference type="EMBL" id="TET94370.1"/>
    </source>
</evidence>
<proteinExistence type="inferred from homology"/>
<dbReference type="SUPFAM" id="SSF54810">
    <property type="entry name" value="GMP synthetase C-terminal dimerisation domain"/>
    <property type="match status" value="1"/>
</dbReference>
<evidence type="ECO:0000256" key="9">
    <source>
        <dbReference type="HAMAP-Rule" id="MF_00344"/>
    </source>
</evidence>
<dbReference type="NCBIfam" id="NF000848">
    <property type="entry name" value="PRK00074.1"/>
    <property type="match status" value="1"/>
</dbReference>
<dbReference type="InterPro" id="IPR004739">
    <property type="entry name" value="GMP_synth_GATase"/>
</dbReference>
<gene>
    <name evidence="9 12" type="primary">guaA</name>
    <name evidence="12" type="ORF">E3J33_00190</name>
</gene>
<comment type="caution">
    <text evidence="12">The sequence shown here is derived from an EMBL/GenBank/DDBJ whole genome shotgun (WGS) entry which is preliminary data.</text>
</comment>
<dbReference type="InterPro" id="IPR022955">
    <property type="entry name" value="GMP_synthase"/>
</dbReference>
<dbReference type="GO" id="GO:0003921">
    <property type="term" value="F:GMP synthase activity"/>
    <property type="evidence" value="ECO:0007669"/>
    <property type="project" value="InterPro"/>
</dbReference>
<dbReference type="AlphaFoldDB" id="A0A523YS94"/>
<dbReference type="Gene3D" id="3.30.300.10">
    <property type="match status" value="1"/>
</dbReference>
<dbReference type="InterPro" id="IPR014729">
    <property type="entry name" value="Rossmann-like_a/b/a_fold"/>
</dbReference>
<comment type="catalytic activity">
    <reaction evidence="9">
        <text>XMP + L-glutamine + ATP + H2O = GMP + L-glutamate + AMP + diphosphate + 2 H(+)</text>
        <dbReference type="Rhea" id="RHEA:11680"/>
        <dbReference type="ChEBI" id="CHEBI:15377"/>
        <dbReference type="ChEBI" id="CHEBI:15378"/>
        <dbReference type="ChEBI" id="CHEBI:29985"/>
        <dbReference type="ChEBI" id="CHEBI:30616"/>
        <dbReference type="ChEBI" id="CHEBI:33019"/>
        <dbReference type="ChEBI" id="CHEBI:57464"/>
        <dbReference type="ChEBI" id="CHEBI:58115"/>
        <dbReference type="ChEBI" id="CHEBI:58359"/>
        <dbReference type="ChEBI" id="CHEBI:456215"/>
        <dbReference type="EC" id="6.3.5.2"/>
    </reaction>
</comment>
<dbReference type="CDD" id="cd01742">
    <property type="entry name" value="GATase1_GMP_Synthase"/>
    <property type="match status" value="1"/>
</dbReference>
<dbReference type="Pfam" id="PF02540">
    <property type="entry name" value="NAD_synthase"/>
    <property type="match status" value="1"/>
</dbReference>
<keyword evidence="4 9" id="KW-0547">Nucleotide-binding</keyword>
<dbReference type="HAMAP" id="MF_00344">
    <property type="entry name" value="GMP_synthase"/>
    <property type="match status" value="1"/>
</dbReference>
<accession>A0A523YS94</accession>
<dbReference type="Pfam" id="PF00958">
    <property type="entry name" value="GMP_synt_C"/>
    <property type="match status" value="1"/>
</dbReference>
<dbReference type="FunFam" id="3.30.300.10:FF:000002">
    <property type="entry name" value="GMP synthase [glutamine-hydrolyzing]"/>
    <property type="match status" value="1"/>
</dbReference>
<dbReference type="PRINTS" id="PR00097">
    <property type="entry name" value="ANTSNTHASEII"/>
</dbReference>
<evidence type="ECO:0000313" key="13">
    <source>
        <dbReference type="Proteomes" id="UP000316925"/>
    </source>
</evidence>
<dbReference type="Gene3D" id="3.40.50.620">
    <property type="entry name" value="HUPs"/>
    <property type="match status" value="1"/>
</dbReference>
<keyword evidence="8 9" id="KW-0315">Glutamine amidotransferase</keyword>
<dbReference type="InterPro" id="IPR001674">
    <property type="entry name" value="GMP_synth_C"/>
</dbReference>
<dbReference type="PRINTS" id="PR00099">
    <property type="entry name" value="CPSGATASE"/>
</dbReference>
<dbReference type="PROSITE" id="PS51553">
    <property type="entry name" value="GMPS_ATP_PPASE"/>
    <property type="match status" value="1"/>
</dbReference>
<dbReference type="PROSITE" id="PS51273">
    <property type="entry name" value="GATASE_TYPE_1"/>
    <property type="match status" value="1"/>
</dbReference>
<keyword evidence="7 9" id="KW-0067">ATP-binding</keyword>
<comment type="pathway">
    <text evidence="2 9">Purine metabolism; GMP biosynthesis; GMP from XMP (L-Gln route): step 1/1.</text>
</comment>
<dbReference type="NCBIfam" id="TIGR00888">
    <property type="entry name" value="guaA_Nterm"/>
    <property type="match status" value="1"/>
</dbReference>
<evidence type="ECO:0000256" key="10">
    <source>
        <dbReference type="PROSITE-ProRule" id="PRU00886"/>
    </source>
</evidence>
<evidence type="ECO:0000256" key="8">
    <source>
        <dbReference type="ARBA" id="ARBA00022962"/>
    </source>
</evidence>
<feature type="active site" evidence="9">
    <location>
        <position position="175"/>
    </location>
</feature>
<evidence type="ECO:0000256" key="7">
    <source>
        <dbReference type="ARBA" id="ARBA00022840"/>
    </source>
</evidence>
<dbReference type="NCBIfam" id="TIGR00884">
    <property type="entry name" value="guaA_Cterm"/>
    <property type="match status" value="1"/>
</dbReference>
<dbReference type="Proteomes" id="UP000316925">
    <property type="component" value="Unassembled WGS sequence"/>
</dbReference>
<evidence type="ECO:0000256" key="6">
    <source>
        <dbReference type="ARBA" id="ARBA00022755"/>
    </source>
</evidence>
<evidence type="ECO:0000259" key="11">
    <source>
        <dbReference type="PROSITE" id="PS51553"/>
    </source>
</evidence>
<name>A0A523YS94_UNCAE</name>
<reference evidence="12 13" key="1">
    <citation type="submission" date="2019-03" db="EMBL/GenBank/DDBJ databases">
        <title>Metabolic potential of uncultured bacteria and archaea associated with petroleum seepage in deep-sea sediments.</title>
        <authorList>
            <person name="Dong X."/>
            <person name="Hubert C."/>
        </authorList>
    </citation>
    <scope>NUCLEOTIDE SEQUENCE [LARGE SCALE GENOMIC DNA]</scope>
    <source>
        <strain evidence="12">E29_bin28</strain>
    </source>
</reference>
<keyword evidence="3 9" id="KW-0436">Ligase</keyword>
<dbReference type="Gene3D" id="3.40.50.880">
    <property type="match status" value="1"/>
</dbReference>
<dbReference type="PANTHER" id="PTHR11922">
    <property type="entry name" value="GMP SYNTHASE-RELATED"/>
    <property type="match status" value="1"/>
</dbReference>
<dbReference type="InterPro" id="IPR025777">
    <property type="entry name" value="GMPS_ATP_PPase_dom"/>
</dbReference>
<dbReference type="FunFam" id="3.40.50.620:FF:000001">
    <property type="entry name" value="GMP synthase [glutamine-hydrolyzing]"/>
    <property type="match status" value="1"/>
</dbReference>
<protein>
    <recommendedName>
        <fullName evidence="9">GMP synthase [glutamine-hydrolyzing]</fullName>
        <ecNumber evidence="9">6.3.5.2</ecNumber>
    </recommendedName>
    <alternativeName>
        <fullName evidence="9">GMP synthetase</fullName>
    </alternativeName>
    <alternativeName>
        <fullName evidence="9">Glutamine amidotransferase</fullName>
    </alternativeName>
</protein>
<dbReference type="PANTHER" id="PTHR11922:SF2">
    <property type="entry name" value="GMP SYNTHASE [GLUTAMINE-HYDROLYZING]"/>
    <property type="match status" value="1"/>
</dbReference>
<dbReference type="CDD" id="cd01997">
    <property type="entry name" value="GMP_synthase_C"/>
    <property type="match status" value="1"/>
</dbReference>
<dbReference type="PRINTS" id="PR00096">
    <property type="entry name" value="GATASE"/>
</dbReference>
<feature type="active site" evidence="9">
    <location>
        <position position="173"/>
    </location>
</feature>
<dbReference type="EC" id="6.3.5.2" evidence="9"/>
<evidence type="ECO:0000256" key="4">
    <source>
        <dbReference type="ARBA" id="ARBA00022741"/>
    </source>
</evidence>
<feature type="binding site" evidence="10">
    <location>
        <begin position="227"/>
        <end position="233"/>
    </location>
    <ligand>
        <name>ATP</name>
        <dbReference type="ChEBI" id="CHEBI:30616"/>
    </ligand>
</feature>
<dbReference type="InterPro" id="IPR029062">
    <property type="entry name" value="Class_I_gatase-like"/>
</dbReference>
<dbReference type="SUPFAM" id="SSF52317">
    <property type="entry name" value="Class I glutamine amidotransferase-like"/>
    <property type="match status" value="1"/>
</dbReference>
<evidence type="ECO:0000256" key="2">
    <source>
        <dbReference type="ARBA" id="ARBA00005153"/>
    </source>
</evidence>
<comment type="function">
    <text evidence="1 9">Catalyzes the synthesis of GMP from XMP.</text>
</comment>
<feature type="domain" description="GMPS ATP-PPase" evidence="11">
    <location>
        <begin position="200"/>
        <end position="392"/>
    </location>
</feature>
<dbReference type="Pfam" id="PF00117">
    <property type="entry name" value="GATase"/>
    <property type="match status" value="1"/>
</dbReference>
<dbReference type="InterPro" id="IPR017926">
    <property type="entry name" value="GATASE"/>
</dbReference>
<dbReference type="UniPathway" id="UPA00189">
    <property type="reaction ID" value="UER00296"/>
</dbReference>
<evidence type="ECO:0000256" key="5">
    <source>
        <dbReference type="ARBA" id="ARBA00022749"/>
    </source>
</evidence>
<keyword evidence="6 9" id="KW-0658">Purine biosynthesis</keyword>
<comment type="subunit">
    <text evidence="9">Homodimer.</text>
</comment>
<keyword evidence="5 9" id="KW-0332">GMP biosynthesis</keyword>
<evidence type="ECO:0000256" key="3">
    <source>
        <dbReference type="ARBA" id="ARBA00022598"/>
    </source>
</evidence>
<feature type="active site" description="Nucleophile" evidence="9">
    <location>
        <position position="86"/>
    </location>
</feature>